<name>A0AA88I3V1_ARTSF</name>
<evidence type="ECO:0000313" key="1">
    <source>
        <dbReference type="EMBL" id="KAK2719316.1"/>
    </source>
</evidence>
<dbReference type="EMBL" id="JAVRJZ010000008">
    <property type="protein sequence ID" value="KAK2719316.1"/>
    <property type="molecule type" value="Genomic_DNA"/>
</dbReference>
<comment type="caution">
    <text evidence="1">The sequence shown here is derived from an EMBL/GenBank/DDBJ whole genome shotgun (WGS) entry which is preliminary data.</text>
</comment>
<keyword evidence="2" id="KW-1185">Reference proteome</keyword>
<sequence>MDIVANGIAKTITDKWIEPSAGILEDLSFKNLTVVSASKSFAESLPESESSTRSYKFREDDQIKKKNLSYNFTPDVNISVTSEFDNHFEPTDEIQETPNGVKSVLISEYTYEYVEVTDSTLPFDETVVLSSNIDEDLLNGLNSLAFQALNEVTPLVINEEHGVVETSLIQPADVMAPRADSL</sequence>
<proteinExistence type="predicted"/>
<protein>
    <submittedName>
        <fullName evidence="1">Uncharacterized protein</fullName>
    </submittedName>
</protein>
<organism evidence="1 2">
    <name type="scientific">Artemia franciscana</name>
    <name type="common">Brine shrimp</name>
    <name type="synonym">Artemia sanfranciscana</name>
    <dbReference type="NCBI Taxonomy" id="6661"/>
    <lineage>
        <taxon>Eukaryota</taxon>
        <taxon>Metazoa</taxon>
        <taxon>Ecdysozoa</taxon>
        <taxon>Arthropoda</taxon>
        <taxon>Crustacea</taxon>
        <taxon>Branchiopoda</taxon>
        <taxon>Anostraca</taxon>
        <taxon>Artemiidae</taxon>
        <taxon>Artemia</taxon>
    </lineage>
</organism>
<accession>A0AA88I3V1</accession>
<evidence type="ECO:0000313" key="2">
    <source>
        <dbReference type="Proteomes" id="UP001187531"/>
    </source>
</evidence>
<reference evidence="1" key="1">
    <citation type="submission" date="2023-07" db="EMBL/GenBank/DDBJ databases">
        <title>Chromosome-level genome assembly of Artemia franciscana.</title>
        <authorList>
            <person name="Jo E."/>
        </authorList>
    </citation>
    <scope>NUCLEOTIDE SEQUENCE</scope>
    <source>
        <tissue evidence="1">Whole body</tissue>
    </source>
</reference>
<gene>
    <name evidence="1" type="ORF">QYM36_004963</name>
</gene>
<dbReference type="AlphaFoldDB" id="A0AA88I3V1"/>
<dbReference type="Proteomes" id="UP001187531">
    <property type="component" value="Unassembled WGS sequence"/>
</dbReference>